<organism evidence="2 3">
    <name type="scientific">Mycena sanguinolenta</name>
    <dbReference type="NCBI Taxonomy" id="230812"/>
    <lineage>
        <taxon>Eukaryota</taxon>
        <taxon>Fungi</taxon>
        <taxon>Dikarya</taxon>
        <taxon>Basidiomycota</taxon>
        <taxon>Agaricomycotina</taxon>
        <taxon>Agaricomycetes</taxon>
        <taxon>Agaricomycetidae</taxon>
        <taxon>Agaricales</taxon>
        <taxon>Marasmiineae</taxon>
        <taxon>Mycenaceae</taxon>
        <taxon>Mycena</taxon>
    </lineage>
</organism>
<dbReference type="InterPro" id="IPR021842">
    <property type="entry name" value="DUF3435"/>
</dbReference>
<dbReference type="Proteomes" id="UP000623467">
    <property type="component" value="Unassembled WGS sequence"/>
</dbReference>
<evidence type="ECO:0000313" key="2">
    <source>
        <dbReference type="EMBL" id="KAF7370646.1"/>
    </source>
</evidence>
<sequence length="1368" mass="154094">MPLFAGARLSGHERVDQARQTNPAYDAMTKDDDLGELLHFKQLRPGTRENHQETLKKWREFVEYHTKDPRPRYPHLPSDIEPGIPQIPLGALKLFLLYLAKAIPGMLESAPSRKSIQQHLYRFLACLKRYALADVPKSHQAQMVAFMQSEEMAAVAPLSTRIRPKPIGSSHDLDEMVFFVWKDKRYFVTTRSKAQFNGVNMISALTGQRPGTIMESRDYEDTNECIQWGDVTIIIVPNDDDPFRPHIVVELLFRNLKGKRGLEEFYQRFCIVLEPVGRRAACLGTIILSLALQDDVLADVHDIEAIVRPKVAPTKTHQLRIRETALKLPVFRGQILQDGVYEISPDRALTAPNHGTSLTKVSFEMGYKHNVTPYAWRRAAGNNFNSVFNSADRDALMTHQTGGRMFARSYQTRTYAHDFGAIFNGREQDPEVERRAQVAASMGAKRDPDAPTTLDLNDIAALDNEKELVDMRVKKQELSTAVANLVTALKTLPDDADNDASADIHARLRTARNKLTTHKAQYYAIRSREMDIRLKMKRTEWYEGTSKRQLEGTAVRKPLADKLNNLAQPFHHQVLDSEGTENVRLAKKMAVNMNPIDPHEAFIDALYNSHDPYLADEVVSVVNLFLSLPARRLAQCYPGEFPTADEKCPVCGMDCRRGVLAQKNSKNSIGTHIHTCYLASHKKSALEAAEEDYTPQLCFWSGCEDAENGTVFNNRQDFVGHIQEHTDEFTGVTCQWMVGVDEVCDEAHDGDLPRHFARAHSLNVAAEIDVKYCILCPLWLVDTAGDGSGWENHLWDHYNESFRPFATRAGPDVDLTPVGVKFTAAVDNAVDYQVGTGFDGASPEFHGHVVDGIALTPMECPWCVYDEDEEIIHRIKQWSSTDSWVRHVQTHDPSIKDEGNVCPVPSCGTHEFLRGELEVHMIAFHRVPLWSTSRAGGKNIRRLKLPPLPTTSEPAATVDLAHLDDAMDVDVESQAPAAKPPSKVIQKKLERRDKPVSDAVEGYCYGCLHPVKDIGRHINSRPKCWEKNEYRKRVNGSNVGDRLAWPRSPVAPTEGGRVPADQNKHFCARCKRQCPDIRKHVDECTQTPKPTHFKIITRVRVGTKWQRNMTRLIEIATWNPSDDSQPTASSGPAPQKRARSSDDEGDDDDDDDDDDESNMPEGQAKGKGKAPPKKRARRVSLSSDDEDGEEDHHESDDTDFVPNSKGKGKAPMRPNPKQKGRRDQTPDAADPRKSAPAVVRSIARLTDYMYRPILILQSSDDDEDDVPLAEKPAEGTSKSKSARRPPPSQAAIKLNQQLDPATLPAYLCVGCSQEFTRQELDQHFSAVRKKSKCVGRRYRRRNQVHVIGHKWSRETYAWEEEQMVESDT</sequence>
<comment type="caution">
    <text evidence="2">The sequence shown here is derived from an EMBL/GenBank/DDBJ whole genome shotgun (WGS) entry which is preliminary data.</text>
</comment>
<keyword evidence="3" id="KW-1185">Reference proteome</keyword>
<feature type="compositionally biased region" description="Polar residues" evidence="1">
    <location>
        <begin position="1118"/>
        <end position="1132"/>
    </location>
</feature>
<accession>A0A8H7DGK9</accession>
<gene>
    <name evidence="2" type="ORF">MSAN_00697600</name>
</gene>
<dbReference type="PANTHER" id="PTHR37535:SF3">
    <property type="entry name" value="FLUG DOMAIN-CONTAINING PROTEIN"/>
    <property type="match status" value="1"/>
</dbReference>
<proteinExistence type="predicted"/>
<feature type="compositionally biased region" description="Basic residues" evidence="1">
    <location>
        <begin position="1206"/>
        <end position="1220"/>
    </location>
</feature>
<feature type="compositionally biased region" description="Basic residues" evidence="1">
    <location>
        <begin position="1166"/>
        <end position="1178"/>
    </location>
</feature>
<feature type="region of interest" description="Disordered" evidence="1">
    <location>
        <begin position="1116"/>
        <end position="1237"/>
    </location>
</feature>
<feature type="region of interest" description="Disordered" evidence="1">
    <location>
        <begin position="1261"/>
        <end position="1288"/>
    </location>
</feature>
<dbReference type="Pfam" id="PF11917">
    <property type="entry name" value="DUF3435"/>
    <property type="match status" value="1"/>
</dbReference>
<dbReference type="OrthoDB" id="3033142at2759"/>
<evidence type="ECO:0000313" key="3">
    <source>
        <dbReference type="Proteomes" id="UP000623467"/>
    </source>
</evidence>
<feature type="compositionally biased region" description="Basic and acidic residues" evidence="1">
    <location>
        <begin position="1221"/>
        <end position="1233"/>
    </location>
</feature>
<name>A0A8H7DGK9_9AGAR</name>
<dbReference type="PANTHER" id="PTHR37535">
    <property type="entry name" value="FLUG DOMAIN PROTEIN"/>
    <property type="match status" value="1"/>
</dbReference>
<evidence type="ECO:0000256" key="1">
    <source>
        <dbReference type="SAM" id="MobiDB-lite"/>
    </source>
</evidence>
<protein>
    <submittedName>
        <fullName evidence="2">Uncharacterized protein</fullName>
    </submittedName>
</protein>
<feature type="compositionally biased region" description="Acidic residues" evidence="1">
    <location>
        <begin position="1143"/>
        <end position="1158"/>
    </location>
</feature>
<dbReference type="EMBL" id="JACAZH010000004">
    <property type="protein sequence ID" value="KAF7370646.1"/>
    <property type="molecule type" value="Genomic_DNA"/>
</dbReference>
<reference evidence="2" key="1">
    <citation type="submission" date="2020-05" db="EMBL/GenBank/DDBJ databases">
        <title>Mycena genomes resolve the evolution of fungal bioluminescence.</title>
        <authorList>
            <person name="Tsai I.J."/>
        </authorList>
    </citation>
    <scope>NUCLEOTIDE SEQUENCE</scope>
    <source>
        <strain evidence="2">160909Yilan</strain>
    </source>
</reference>